<evidence type="ECO:0000313" key="2">
    <source>
        <dbReference type="EMBL" id="VAW58930.1"/>
    </source>
</evidence>
<organism evidence="2">
    <name type="scientific">hydrothermal vent metagenome</name>
    <dbReference type="NCBI Taxonomy" id="652676"/>
    <lineage>
        <taxon>unclassified sequences</taxon>
        <taxon>metagenomes</taxon>
        <taxon>ecological metagenomes</taxon>
    </lineage>
</organism>
<dbReference type="Pfam" id="PF05751">
    <property type="entry name" value="FixH"/>
    <property type="match status" value="1"/>
</dbReference>
<keyword evidence="1" id="KW-0472">Membrane</keyword>
<proteinExistence type="predicted"/>
<keyword evidence="1" id="KW-1133">Transmembrane helix</keyword>
<dbReference type="AlphaFoldDB" id="A0A3B0X2J0"/>
<feature type="transmembrane region" description="Helical" evidence="1">
    <location>
        <begin position="29"/>
        <end position="52"/>
    </location>
</feature>
<accession>A0A3B0X2J0</accession>
<protein>
    <recommendedName>
        <fullName evidence="3">Type cbb3 cytochrome oxidase biogenesis protein CcoH</fullName>
    </recommendedName>
</protein>
<gene>
    <name evidence="2" type="ORF">MNBD_GAMMA11-1882</name>
</gene>
<reference evidence="2" key="1">
    <citation type="submission" date="2018-06" db="EMBL/GenBank/DDBJ databases">
        <authorList>
            <person name="Zhirakovskaya E."/>
        </authorList>
    </citation>
    <scope>NUCLEOTIDE SEQUENCE</scope>
</reference>
<name>A0A3B0X2J0_9ZZZZ</name>
<evidence type="ECO:0008006" key="3">
    <source>
        <dbReference type="Google" id="ProtNLM"/>
    </source>
</evidence>
<sequence>MNEYTIKSTDTEKNTFSQSNPQAMKNPWVLGWILLVAVVFAVNIVFISLAFITSPGLVDQNYYEKAQDYEENLLKYRAARAALGWTYQANFPEKPVLGKKVLYRLTIVDKVGQPLTAARIHFSAYRPSDAAADFKNALSEVGAGIYEGYITYPLKGRWEITLDIEHEEKHFKFSRHTNILTE</sequence>
<dbReference type="InterPro" id="IPR008620">
    <property type="entry name" value="FixH"/>
</dbReference>
<keyword evidence="1" id="KW-0812">Transmembrane</keyword>
<dbReference type="EMBL" id="UOFG01000054">
    <property type="protein sequence ID" value="VAW58930.1"/>
    <property type="molecule type" value="Genomic_DNA"/>
</dbReference>
<evidence type="ECO:0000256" key="1">
    <source>
        <dbReference type="SAM" id="Phobius"/>
    </source>
</evidence>